<dbReference type="GO" id="GO:0015344">
    <property type="term" value="F:siderophore uptake transmembrane transporter activity"/>
    <property type="evidence" value="ECO:0007669"/>
    <property type="project" value="TreeGrafter"/>
</dbReference>
<keyword evidence="7 8" id="KW-0998">Cell outer membrane</keyword>
<dbReference type="PANTHER" id="PTHR30069:SF40">
    <property type="entry name" value="TONB-DEPENDENT RECEPTOR NMB0964-RELATED"/>
    <property type="match status" value="1"/>
</dbReference>
<dbReference type="Proteomes" id="UP001160519">
    <property type="component" value="Unassembled WGS sequence"/>
</dbReference>
<evidence type="ECO:0000256" key="1">
    <source>
        <dbReference type="ARBA" id="ARBA00004571"/>
    </source>
</evidence>
<accession>A0AA43Q3P0</accession>
<evidence type="ECO:0000256" key="10">
    <source>
        <dbReference type="SAM" id="SignalP"/>
    </source>
</evidence>
<dbReference type="InterPro" id="IPR000531">
    <property type="entry name" value="Beta-barrel_TonB"/>
</dbReference>
<dbReference type="InterPro" id="IPR036942">
    <property type="entry name" value="Beta-barrel_TonB_sf"/>
</dbReference>
<evidence type="ECO:0000256" key="6">
    <source>
        <dbReference type="ARBA" id="ARBA00023136"/>
    </source>
</evidence>
<gene>
    <name evidence="13" type="ORF">PSU93_07955</name>
</gene>
<dbReference type="Gene3D" id="2.170.130.10">
    <property type="entry name" value="TonB-dependent receptor, plug domain"/>
    <property type="match status" value="1"/>
</dbReference>
<feature type="chain" id="PRO_5041423426" evidence="10">
    <location>
        <begin position="22"/>
        <end position="690"/>
    </location>
</feature>
<dbReference type="GO" id="GO:0044718">
    <property type="term" value="P:siderophore transmembrane transport"/>
    <property type="evidence" value="ECO:0007669"/>
    <property type="project" value="TreeGrafter"/>
</dbReference>
<reference evidence="13" key="1">
    <citation type="submission" date="2023-01" db="EMBL/GenBank/DDBJ databases">
        <title>Biogeochemical cycle of methane in antarctic sediments.</title>
        <authorList>
            <person name="Roldan D.M."/>
            <person name="Menes R.J."/>
        </authorList>
    </citation>
    <scope>NUCLEOTIDE SEQUENCE [LARGE SCALE GENOMIC DNA]</scope>
    <source>
        <strain evidence="13">K-2018 MAG008</strain>
    </source>
</reference>
<name>A0AA43Q3P0_9GAMM</name>
<evidence type="ECO:0000256" key="2">
    <source>
        <dbReference type="ARBA" id="ARBA00022448"/>
    </source>
</evidence>
<dbReference type="EMBL" id="JAQSDF010000020">
    <property type="protein sequence ID" value="MDI1231065.1"/>
    <property type="molecule type" value="Genomic_DNA"/>
</dbReference>
<proteinExistence type="inferred from homology"/>
<evidence type="ECO:0000256" key="3">
    <source>
        <dbReference type="ARBA" id="ARBA00022452"/>
    </source>
</evidence>
<keyword evidence="13" id="KW-0675">Receptor</keyword>
<feature type="domain" description="TonB-dependent receptor plug" evidence="12">
    <location>
        <begin position="45"/>
        <end position="148"/>
    </location>
</feature>
<comment type="subcellular location">
    <subcellularLocation>
        <location evidence="1 8">Cell outer membrane</location>
        <topology evidence="1 8">Multi-pass membrane protein</topology>
    </subcellularLocation>
</comment>
<evidence type="ECO:0000313" key="14">
    <source>
        <dbReference type="Proteomes" id="UP001160519"/>
    </source>
</evidence>
<dbReference type="InterPro" id="IPR039426">
    <property type="entry name" value="TonB-dep_rcpt-like"/>
</dbReference>
<organism evidence="13 14">
    <name type="scientific">Candidatus Methylobacter titanis</name>
    <dbReference type="NCBI Taxonomy" id="3053457"/>
    <lineage>
        <taxon>Bacteria</taxon>
        <taxon>Pseudomonadati</taxon>
        <taxon>Pseudomonadota</taxon>
        <taxon>Gammaproteobacteria</taxon>
        <taxon>Methylococcales</taxon>
        <taxon>Methylococcaceae</taxon>
        <taxon>Methylobacter</taxon>
    </lineage>
</organism>
<evidence type="ECO:0000256" key="7">
    <source>
        <dbReference type="ARBA" id="ARBA00023237"/>
    </source>
</evidence>
<keyword evidence="3 8" id="KW-1134">Transmembrane beta strand</keyword>
<comment type="caution">
    <text evidence="13">The sequence shown here is derived from an EMBL/GenBank/DDBJ whole genome shotgun (WGS) entry which is preliminary data.</text>
</comment>
<feature type="signal peptide" evidence="10">
    <location>
        <begin position="1"/>
        <end position="21"/>
    </location>
</feature>
<dbReference type="Pfam" id="PF00593">
    <property type="entry name" value="TonB_dep_Rec_b-barrel"/>
    <property type="match status" value="1"/>
</dbReference>
<keyword evidence="14" id="KW-1185">Reference proteome</keyword>
<feature type="domain" description="TonB-dependent receptor-like beta-barrel" evidence="11">
    <location>
        <begin position="273"/>
        <end position="643"/>
    </location>
</feature>
<keyword evidence="4 8" id="KW-0812">Transmembrane</keyword>
<dbReference type="AlphaFoldDB" id="A0AA43Q3P0"/>
<keyword evidence="10" id="KW-0732">Signal</keyword>
<dbReference type="InterPro" id="IPR012910">
    <property type="entry name" value="Plug_dom"/>
</dbReference>
<evidence type="ECO:0000256" key="4">
    <source>
        <dbReference type="ARBA" id="ARBA00022692"/>
    </source>
</evidence>
<dbReference type="Gene3D" id="2.40.170.20">
    <property type="entry name" value="TonB-dependent receptor, beta-barrel domain"/>
    <property type="match status" value="1"/>
</dbReference>
<comment type="similarity">
    <text evidence="8 9">Belongs to the TonB-dependent receptor family.</text>
</comment>
<dbReference type="PROSITE" id="PS52016">
    <property type="entry name" value="TONB_DEPENDENT_REC_3"/>
    <property type="match status" value="1"/>
</dbReference>
<evidence type="ECO:0000313" key="13">
    <source>
        <dbReference type="EMBL" id="MDI1231065.1"/>
    </source>
</evidence>
<dbReference type="InterPro" id="IPR037066">
    <property type="entry name" value="Plug_dom_sf"/>
</dbReference>
<keyword evidence="5 9" id="KW-0798">TonB box</keyword>
<keyword evidence="6 8" id="KW-0472">Membrane</keyword>
<evidence type="ECO:0000256" key="5">
    <source>
        <dbReference type="ARBA" id="ARBA00023077"/>
    </source>
</evidence>
<evidence type="ECO:0000256" key="8">
    <source>
        <dbReference type="PROSITE-ProRule" id="PRU01360"/>
    </source>
</evidence>
<sequence length="690" mass="74624">MNKKLAIIFLSTGALGTNASAADNDVQQLDEMVVISSGIKHTTAKSAKPVTVLTGDQLRISVGTTIGDTLKNELGVTSQSFGSGVGTPVIRGQSGPRVRVMQNSLGNNDVSSLSPDHANGVDPILAERIEVLRGPSTLLYGSGAIGGVVNVIDNRIPERVPDKLLGGAGEQRYDSATNETSSALKLEGGKNGFAYHVDAFYRDQGNTHIGGTAIDEAAVRLHDPSFNSLPAGELQNSSGLIDNTHARSRGGSVGLSMIGDAGLAGASINSLEKNYGIPPDGHGEAPVNVDLTQTKYDFKGQLNKPFAFAEEVRMKFGYTDYKHVEMEGGVAGTTFLNESFESRLELEHQPIGAIKGVTGFQSLNSQFVGLGEEGKVIPKSNTNSYGIFVVESLENGPVTYELGGRVEWQTIDPEGLASVSHIPVSGSASALWDINDQHQMSLGFTHSQRAPQVQELFTDGFHHATRSYEQGNANLTTETSNNIDLGYRFNADWMTADLNLFHNWVGDYIYQQRSSDQLFNKDDGVFQSSGIDCDECFPLLNTQQAAAVFKGFEAQTVFPLMQNRYGAVDLTLFGDYTRGTFEQGNNVPRMPPLRYGLQLSYEKSDWSTHARLTRGEAQTHAGENETSTASYLLLNLGAQYRLASLGDSEMLLFAKGKNMLNENIRNSTSYLRNFAPEPGRSAEIGIRVSY</sequence>
<dbReference type="SUPFAM" id="SSF56935">
    <property type="entry name" value="Porins"/>
    <property type="match status" value="1"/>
</dbReference>
<protein>
    <submittedName>
        <fullName evidence="13">TonB-dependent receptor</fullName>
    </submittedName>
</protein>
<evidence type="ECO:0000259" key="11">
    <source>
        <dbReference type="Pfam" id="PF00593"/>
    </source>
</evidence>
<dbReference type="GO" id="GO:0009279">
    <property type="term" value="C:cell outer membrane"/>
    <property type="evidence" value="ECO:0007669"/>
    <property type="project" value="UniProtKB-SubCell"/>
</dbReference>
<dbReference type="PANTHER" id="PTHR30069">
    <property type="entry name" value="TONB-DEPENDENT OUTER MEMBRANE RECEPTOR"/>
    <property type="match status" value="1"/>
</dbReference>
<evidence type="ECO:0000259" key="12">
    <source>
        <dbReference type="Pfam" id="PF07715"/>
    </source>
</evidence>
<evidence type="ECO:0000256" key="9">
    <source>
        <dbReference type="RuleBase" id="RU003357"/>
    </source>
</evidence>
<dbReference type="Pfam" id="PF07715">
    <property type="entry name" value="Plug"/>
    <property type="match status" value="1"/>
</dbReference>
<keyword evidence="2 8" id="KW-0813">Transport</keyword>